<dbReference type="Proteomes" id="UP001153069">
    <property type="component" value="Unassembled WGS sequence"/>
</dbReference>
<proteinExistence type="predicted"/>
<organism evidence="2 3">
    <name type="scientific">Seminavis robusta</name>
    <dbReference type="NCBI Taxonomy" id="568900"/>
    <lineage>
        <taxon>Eukaryota</taxon>
        <taxon>Sar</taxon>
        <taxon>Stramenopiles</taxon>
        <taxon>Ochrophyta</taxon>
        <taxon>Bacillariophyta</taxon>
        <taxon>Bacillariophyceae</taxon>
        <taxon>Bacillariophycidae</taxon>
        <taxon>Naviculales</taxon>
        <taxon>Naviculaceae</taxon>
        <taxon>Seminavis</taxon>
    </lineage>
</organism>
<accession>A0A9N8HWW2</accession>
<sequence>MLDEKMDTDEQIEMQPLVEGSSGLMSLRLGSPEGPSKNNSLSDRCGFLSFRTMKRWVYVGLVLLLFVATSIPLLTVHFIKGPTTCQRLEEKSIHGQPINLVDGNRTIWLETFIGNGYNIGNALSEYWASRALAQMGGYNLFRHGHTATSEFDGWTNGEFVRFLPHNVTNTGTAEENNSNDPKAFQRFLCNTPTELMNIHEYQYGWSDIWETIQKEEIAALKKYADHRYSNDAESRRQLLGEFYEQDDWFIYDRCCIFCHPIHGFATLSFYDNIPSTGTFKVYSISGHYEGWGAAFCEELHQIRDDYIRARNPNVTIVSLQNSDDRDVDFGRIAFAPNLLIPSAGSSWGLWAAVANAGNVVTVKIMHDYDYVSKVSPPNYHVDKHATVLYNPEWYPPAAKVLGFSNSSTFLETPEGKKKLFDCFINC</sequence>
<gene>
    <name evidence="2" type="ORF">SEMRO_2061_G312960.1</name>
</gene>
<keyword evidence="3" id="KW-1185">Reference proteome</keyword>
<keyword evidence="1" id="KW-0812">Transmembrane</keyword>
<feature type="transmembrane region" description="Helical" evidence="1">
    <location>
        <begin position="56"/>
        <end position="79"/>
    </location>
</feature>
<keyword evidence="1" id="KW-1133">Transmembrane helix</keyword>
<evidence type="ECO:0000256" key="1">
    <source>
        <dbReference type="SAM" id="Phobius"/>
    </source>
</evidence>
<evidence type="ECO:0000313" key="3">
    <source>
        <dbReference type="Proteomes" id="UP001153069"/>
    </source>
</evidence>
<name>A0A9N8HWW2_9STRA</name>
<dbReference type="OrthoDB" id="537688at2759"/>
<keyword evidence="1" id="KW-0472">Membrane</keyword>
<evidence type="ECO:0000313" key="2">
    <source>
        <dbReference type="EMBL" id="CAB9527740.1"/>
    </source>
</evidence>
<protein>
    <submittedName>
        <fullName evidence="2">Uncharacterized protein</fullName>
    </submittedName>
</protein>
<reference evidence="2" key="1">
    <citation type="submission" date="2020-06" db="EMBL/GenBank/DDBJ databases">
        <authorList>
            <consortium name="Plant Systems Biology data submission"/>
        </authorList>
    </citation>
    <scope>NUCLEOTIDE SEQUENCE</scope>
    <source>
        <strain evidence="2">D6</strain>
    </source>
</reference>
<dbReference type="AlphaFoldDB" id="A0A9N8HWW2"/>
<dbReference type="EMBL" id="CAICTM010002059">
    <property type="protein sequence ID" value="CAB9527740.1"/>
    <property type="molecule type" value="Genomic_DNA"/>
</dbReference>
<comment type="caution">
    <text evidence="2">The sequence shown here is derived from an EMBL/GenBank/DDBJ whole genome shotgun (WGS) entry which is preliminary data.</text>
</comment>